<keyword evidence="6" id="KW-0067">ATP-binding</keyword>
<evidence type="ECO:0000259" key="10">
    <source>
        <dbReference type="Pfam" id="PF23598"/>
    </source>
</evidence>
<dbReference type="Gene3D" id="1.20.5.4130">
    <property type="match status" value="1"/>
</dbReference>
<dbReference type="GO" id="GO:0051707">
    <property type="term" value="P:response to other organism"/>
    <property type="evidence" value="ECO:0007669"/>
    <property type="project" value="UniProtKB-ARBA"/>
</dbReference>
<feature type="domain" description="Disease resistance R13L4/SHOC-2-like LRR" evidence="10">
    <location>
        <begin position="330"/>
        <end position="456"/>
    </location>
</feature>
<evidence type="ECO:0000313" key="12">
    <source>
        <dbReference type="EMBL" id="RLN04771.1"/>
    </source>
</evidence>
<reference evidence="13" key="1">
    <citation type="journal article" date="2019" name="Nat. Commun.">
        <title>The genome of broomcorn millet.</title>
        <authorList>
            <person name="Zou C."/>
            <person name="Miki D."/>
            <person name="Li D."/>
            <person name="Tang Q."/>
            <person name="Xiao L."/>
            <person name="Rajput S."/>
            <person name="Deng P."/>
            <person name="Jia W."/>
            <person name="Huang R."/>
            <person name="Zhang M."/>
            <person name="Sun Y."/>
            <person name="Hu J."/>
            <person name="Fu X."/>
            <person name="Schnable P.S."/>
            <person name="Li F."/>
            <person name="Zhang H."/>
            <person name="Feng B."/>
            <person name="Zhu X."/>
            <person name="Liu R."/>
            <person name="Schnable J.C."/>
            <person name="Zhu J.-K."/>
            <person name="Zhang H."/>
        </authorList>
    </citation>
    <scope>NUCLEOTIDE SEQUENCE [LARGE SCALE GENOMIC DNA]</scope>
</reference>
<organism evidence="12 13">
    <name type="scientific">Panicum miliaceum</name>
    <name type="common">Proso millet</name>
    <name type="synonym">Broomcorn millet</name>
    <dbReference type="NCBI Taxonomy" id="4540"/>
    <lineage>
        <taxon>Eukaryota</taxon>
        <taxon>Viridiplantae</taxon>
        <taxon>Streptophyta</taxon>
        <taxon>Embryophyta</taxon>
        <taxon>Tracheophyta</taxon>
        <taxon>Spermatophyta</taxon>
        <taxon>Magnoliopsida</taxon>
        <taxon>Liliopsida</taxon>
        <taxon>Poales</taxon>
        <taxon>Poaceae</taxon>
        <taxon>PACMAD clade</taxon>
        <taxon>Panicoideae</taxon>
        <taxon>Panicodae</taxon>
        <taxon>Paniceae</taxon>
        <taxon>Panicinae</taxon>
        <taxon>Panicum</taxon>
        <taxon>Panicum sect. Panicum</taxon>
    </lineage>
</organism>
<dbReference type="SUPFAM" id="SSF52058">
    <property type="entry name" value="L domain-like"/>
    <property type="match status" value="1"/>
</dbReference>
<dbReference type="InterPro" id="IPR032675">
    <property type="entry name" value="LRR_dom_sf"/>
</dbReference>
<dbReference type="InterPro" id="IPR041118">
    <property type="entry name" value="Rx_N"/>
</dbReference>
<evidence type="ECO:0000259" key="8">
    <source>
        <dbReference type="Pfam" id="PF00931"/>
    </source>
</evidence>
<dbReference type="Pfam" id="PF23598">
    <property type="entry name" value="LRR_14"/>
    <property type="match status" value="1"/>
</dbReference>
<feature type="domain" description="Disease resistance N-terminal" evidence="9">
    <location>
        <begin position="10"/>
        <end position="96"/>
    </location>
</feature>
<evidence type="ECO:0000256" key="1">
    <source>
        <dbReference type="ARBA" id="ARBA00008894"/>
    </source>
</evidence>
<dbReference type="Gene3D" id="3.40.50.300">
    <property type="entry name" value="P-loop containing nucleotide triphosphate hydrolases"/>
    <property type="match status" value="1"/>
</dbReference>
<dbReference type="InterPro" id="IPR002182">
    <property type="entry name" value="NB-ARC"/>
</dbReference>
<keyword evidence="7" id="KW-0175">Coiled coil</keyword>
<dbReference type="InterPro" id="IPR027417">
    <property type="entry name" value="P-loop_NTPase"/>
</dbReference>
<dbReference type="EMBL" id="PQIB02000008">
    <property type="protein sequence ID" value="RLN04771.1"/>
    <property type="molecule type" value="Genomic_DNA"/>
</dbReference>
<evidence type="ECO:0000256" key="7">
    <source>
        <dbReference type="ARBA" id="ARBA00023054"/>
    </source>
</evidence>
<feature type="domain" description="NB-ARC" evidence="8">
    <location>
        <begin position="178"/>
        <end position="229"/>
    </location>
</feature>
<feature type="domain" description="R13L1/DRL21-like LRR repeat region" evidence="11">
    <location>
        <begin position="469"/>
        <end position="523"/>
    </location>
</feature>
<dbReference type="GO" id="GO:0043531">
    <property type="term" value="F:ADP binding"/>
    <property type="evidence" value="ECO:0007669"/>
    <property type="project" value="InterPro"/>
</dbReference>
<comment type="similarity">
    <text evidence="1">Belongs to the disease resistance NB-LRR family.</text>
</comment>
<dbReference type="GO" id="GO:0005524">
    <property type="term" value="F:ATP binding"/>
    <property type="evidence" value="ECO:0007669"/>
    <property type="project" value="UniProtKB-KW"/>
</dbReference>
<dbReference type="STRING" id="4540.A0A3L6RLJ3"/>
<dbReference type="Pfam" id="PF25019">
    <property type="entry name" value="LRR_R13L1-DRL21"/>
    <property type="match status" value="1"/>
</dbReference>
<dbReference type="GO" id="GO:0006952">
    <property type="term" value="P:defense response"/>
    <property type="evidence" value="ECO:0007669"/>
    <property type="project" value="UniProtKB-KW"/>
</dbReference>
<keyword evidence="4" id="KW-0547">Nucleotide-binding</keyword>
<name>A0A3L6RLJ3_PANMI</name>
<dbReference type="PANTHER" id="PTHR36766">
    <property type="entry name" value="PLANT BROAD-SPECTRUM MILDEW RESISTANCE PROTEIN RPW8"/>
    <property type="match status" value="1"/>
</dbReference>
<evidence type="ECO:0000313" key="13">
    <source>
        <dbReference type="Proteomes" id="UP000275267"/>
    </source>
</evidence>
<protein>
    <submittedName>
        <fullName evidence="12">Disease resistance protein RGA2-like</fullName>
    </submittedName>
</protein>
<dbReference type="Pfam" id="PF00931">
    <property type="entry name" value="NB-ARC"/>
    <property type="match status" value="1"/>
</dbReference>
<sequence>MAELVIGPLLSMVKEKASSYLLEHYKVMEGMEEQRKILERNLPAILYIIQDAEEKGASRPDVAAWIKDLKIAAYEANDVFVEFKYEALRREAKKKGQHSKLGTEIARLLVPARNPIVFRYRMGKKLRRIVQTIEDLVTEMNKFDFRHLQQAQPSRQWRQTDSIIIDSDRDIVSRSRDEEKKKIVGMLLDQASSDMDLMVLPIVGPGGMGKTTFVQLIYNDHEIRKHFELQRIVDRCAGSPLAAKAFGSMLSDKTSMDEWKYTLAKKCATIVGKPTVNKLLQNPTRHIFLSVYGASVVFEKRLIISSLDHLLKKQTAMLQTLFFTDYYHRLEISQYTSLRALHLPATAYSVQKHLTGQIQHLRYLNLSGHTFVQLPEDISIMYNLQTLDLSYCINLRQLPMGMKYMASLRHLYTTGCESLTCMPPGLGQLTTLQTLTYFVAGASSNCSTIGELGNLNLAGELELSGLENTLRIVNYRGTSLPSWVTDLRKLQHLTELHLSGCTLCEEFPQFHHFKALEVLYLEKLDKLQSLCSDMVFAPFPALKQLDLHDLESLERWVATGGKEGELTFPALEEIDIENCPKLSSLPEAPKLKVIRLDEGNSLLSLGIVKSRHMTSLSKLELSVRDTEASPQTDPNCCSSQQLEPSFGDREAAPLLELSISGCNFFFFSSQSEITFAA</sequence>
<gene>
    <name evidence="12" type="ORF">C2845_PM13G21560</name>
</gene>
<keyword evidence="13" id="KW-1185">Reference proteome</keyword>
<evidence type="ECO:0000256" key="4">
    <source>
        <dbReference type="ARBA" id="ARBA00022741"/>
    </source>
</evidence>
<evidence type="ECO:0000256" key="6">
    <source>
        <dbReference type="ARBA" id="ARBA00022840"/>
    </source>
</evidence>
<keyword evidence="5" id="KW-0611">Plant defense</keyword>
<comment type="caution">
    <text evidence="12">The sequence shown here is derived from an EMBL/GenBank/DDBJ whole genome shotgun (WGS) entry which is preliminary data.</text>
</comment>
<proteinExistence type="inferred from homology"/>
<dbReference type="Gene3D" id="3.80.10.10">
    <property type="entry name" value="Ribonuclease Inhibitor"/>
    <property type="match status" value="2"/>
</dbReference>
<evidence type="ECO:0000256" key="2">
    <source>
        <dbReference type="ARBA" id="ARBA00022614"/>
    </source>
</evidence>
<dbReference type="PANTHER" id="PTHR36766:SF55">
    <property type="entry name" value="OS11G0492900 PROTEIN"/>
    <property type="match status" value="1"/>
</dbReference>
<dbReference type="AlphaFoldDB" id="A0A3L6RLJ3"/>
<evidence type="ECO:0000259" key="9">
    <source>
        <dbReference type="Pfam" id="PF18052"/>
    </source>
</evidence>
<evidence type="ECO:0000259" key="11">
    <source>
        <dbReference type="Pfam" id="PF25019"/>
    </source>
</evidence>
<accession>A0A3L6RLJ3</accession>
<dbReference type="SUPFAM" id="SSF52540">
    <property type="entry name" value="P-loop containing nucleoside triphosphate hydrolases"/>
    <property type="match status" value="1"/>
</dbReference>
<evidence type="ECO:0000256" key="5">
    <source>
        <dbReference type="ARBA" id="ARBA00022821"/>
    </source>
</evidence>
<dbReference type="Proteomes" id="UP000275267">
    <property type="component" value="Unassembled WGS sequence"/>
</dbReference>
<evidence type="ECO:0000256" key="3">
    <source>
        <dbReference type="ARBA" id="ARBA00022737"/>
    </source>
</evidence>
<keyword evidence="3" id="KW-0677">Repeat</keyword>
<dbReference type="InterPro" id="IPR055414">
    <property type="entry name" value="LRR_R13L4/SHOC2-like"/>
</dbReference>
<dbReference type="InterPro" id="IPR056789">
    <property type="entry name" value="LRR_R13L1-DRL21"/>
</dbReference>
<dbReference type="PRINTS" id="PR00364">
    <property type="entry name" value="DISEASERSIST"/>
</dbReference>
<keyword evidence="2" id="KW-0433">Leucine-rich repeat</keyword>
<dbReference type="Pfam" id="PF18052">
    <property type="entry name" value="Rx_N"/>
    <property type="match status" value="1"/>
</dbReference>
<dbReference type="OrthoDB" id="67700at2759"/>